<dbReference type="EMBL" id="JAPVEB010000003">
    <property type="protein sequence ID" value="KAJ5268615.1"/>
    <property type="molecule type" value="Genomic_DNA"/>
</dbReference>
<keyword evidence="2" id="KW-1185">Reference proteome</keyword>
<protein>
    <submittedName>
        <fullName evidence="1">Uncharacterized protein</fullName>
    </submittedName>
</protein>
<comment type="caution">
    <text evidence="1">The sequence shown here is derived from an EMBL/GenBank/DDBJ whole genome shotgun (WGS) entry which is preliminary data.</text>
</comment>
<sequence length="326" mass="37315">MCLEHGDQTSFRHELASTLLAASRFSEAKWKVEAISRTKKLLENDRDPYLNSWLAYRDSSVMRMSGMPRESEYALQTFLRDVALSSPEELDISRRFNAQRGELIISFCENPIRQGELNEAKAELMEWMPLEKHLASWKAFCETVSLTTTLKAKPADAEKLLQQELNPMRENRTQNSPTGRRLQVSLAETYLQRSMYAEAASLLTDLQRELPSSGFPDYKAHVNSFHTWVSLARISHRKSEWVEAISCWRHALRVLDRIKLNAGFNAGLVRCSIAHALMMTGEVGSKDLLQEGRANIASEPRVFWIPLFNSQWHDLIFDLLKKAGVD</sequence>
<accession>A0ABQ8WFH0</accession>
<name>A0ABQ8WFH0_PENCH</name>
<dbReference type="SUPFAM" id="SSF48452">
    <property type="entry name" value="TPR-like"/>
    <property type="match status" value="1"/>
</dbReference>
<dbReference type="InterPro" id="IPR011990">
    <property type="entry name" value="TPR-like_helical_dom_sf"/>
</dbReference>
<dbReference type="Proteomes" id="UP001220256">
    <property type="component" value="Unassembled WGS sequence"/>
</dbReference>
<proteinExistence type="predicted"/>
<reference evidence="1 2" key="1">
    <citation type="journal article" date="2023" name="IMA Fungus">
        <title>Comparative genomic study of the Penicillium genus elucidates a diverse pangenome and 15 lateral gene transfer events.</title>
        <authorList>
            <person name="Petersen C."/>
            <person name="Sorensen T."/>
            <person name="Nielsen M.R."/>
            <person name="Sondergaard T.E."/>
            <person name="Sorensen J.L."/>
            <person name="Fitzpatrick D.A."/>
            <person name="Frisvad J.C."/>
            <person name="Nielsen K.L."/>
        </authorList>
    </citation>
    <scope>NUCLEOTIDE SEQUENCE [LARGE SCALE GENOMIC DNA]</scope>
    <source>
        <strain evidence="1 2">IBT 3361</strain>
    </source>
</reference>
<dbReference type="Gene3D" id="1.25.40.10">
    <property type="entry name" value="Tetratricopeptide repeat domain"/>
    <property type="match status" value="1"/>
</dbReference>
<organism evidence="1 2">
    <name type="scientific">Penicillium chrysogenum</name>
    <name type="common">Penicillium notatum</name>
    <dbReference type="NCBI Taxonomy" id="5076"/>
    <lineage>
        <taxon>Eukaryota</taxon>
        <taxon>Fungi</taxon>
        <taxon>Dikarya</taxon>
        <taxon>Ascomycota</taxon>
        <taxon>Pezizomycotina</taxon>
        <taxon>Eurotiomycetes</taxon>
        <taxon>Eurotiomycetidae</taxon>
        <taxon>Eurotiales</taxon>
        <taxon>Aspergillaceae</taxon>
        <taxon>Penicillium</taxon>
        <taxon>Penicillium chrysogenum species complex</taxon>
    </lineage>
</organism>
<gene>
    <name evidence="1" type="ORF">N7505_004373</name>
</gene>
<evidence type="ECO:0000313" key="2">
    <source>
        <dbReference type="Proteomes" id="UP001220256"/>
    </source>
</evidence>
<evidence type="ECO:0000313" key="1">
    <source>
        <dbReference type="EMBL" id="KAJ5268615.1"/>
    </source>
</evidence>